<dbReference type="GO" id="GO:0060337">
    <property type="term" value="P:type I interferon-mediated signaling pathway"/>
    <property type="evidence" value="ECO:0007669"/>
    <property type="project" value="TreeGrafter"/>
</dbReference>
<protein>
    <submittedName>
        <fullName evidence="6">Uncharacterized protein</fullName>
    </submittedName>
</protein>
<evidence type="ECO:0000256" key="1">
    <source>
        <dbReference type="ARBA" id="ARBA00004370"/>
    </source>
</evidence>
<dbReference type="PANTHER" id="PTHR13999">
    <property type="entry name" value="INTERFERON INDUCIBLE TRANSMEMBRANE PROTEIN"/>
    <property type="match status" value="1"/>
</dbReference>
<dbReference type="PANTHER" id="PTHR13999:SF4">
    <property type="entry name" value="INTERFERON-INDUCED TRANSMEMBRANE PROTEIN 3"/>
    <property type="match status" value="1"/>
</dbReference>
<dbReference type="InterPro" id="IPR051517">
    <property type="entry name" value="IFITM_antiviral_protein"/>
</dbReference>
<dbReference type="Pfam" id="PF04505">
    <property type="entry name" value="CD225"/>
    <property type="match status" value="1"/>
</dbReference>
<accession>A0A8C2S734</accession>
<comment type="subcellular location">
    <subcellularLocation>
        <location evidence="1">Membrane</location>
    </subcellularLocation>
</comment>
<keyword evidence="3" id="KW-0812">Transmembrane</keyword>
<dbReference type="GO" id="GO:0046597">
    <property type="term" value="P:host-mediated suppression of symbiont invasion"/>
    <property type="evidence" value="ECO:0007669"/>
    <property type="project" value="TreeGrafter"/>
</dbReference>
<dbReference type="Ensembl" id="ENSCHIT00010054734.1">
    <property type="protein sequence ID" value="ENSCHIP00010039182.1"/>
    <property type="gene ID" value="ENSCHIG00010028834.1"/>
</dbReference>
<dbReference type="GO" id="GO:0035456">
    <property type="term" value="P:response to interferon-beta"/>
    <property type="evidence" value="ECO:0007669"/>
    <property type="project" value="TreeGrafter"/>
</dbReference>
<dbReference type="GO" id="GO:0051607">
    <property type="term" value="P:defense response to virus"/>
    <property type="evidence" value="ECO:0007669"/>
    <property type="project" value="TreeGrafter"/>
</dbReference>
<dbReference type="AlphaFoldDB" id="A0A8C2S734"/>
<dbReference type="GO" id="GO:0005886">
    <property type="term" value="C:plasma membrane"/>
    <property type="evidence" value="ECO:0007669"/>
    <property type="project" value="TreeGrafter"/>
</dbReference>
<dbReference type="GO" id="GO:0035455">
    <property type="term" value="P:response to interferon-alpha"/>
    <property type="evidence" value="ECO:0007669"/>
    <property type="project" value="TreeGrafter"/>
</dbReference>
<keyword evidence="4" id="KW-1133">Transmembrane helix</keyword>
<dbReference type="GO" id="GO:0045071">
    <property type="term" value="P:negative regulation of viral genome replication"/>
    <property type="evidence" value="ECO:0007669"/>
    <property type="project" value="TreeGrafter"/>
</dbReference>
<sequence length="143" mass="15255">PCTGLALFTKASGALSPFYTLVKGEQEVAVTRDPAGSAPTKSTVANIQTEPRAEHTVWSLLNTLLTNTCCGFAVLAHSVKSRDRKMVGDITGAQSFSTTPQCIEIKAIVLELVITFLLSLVISESSLVLLEKALEGLQNHLGR</sequence>
<organism evidence="6">
    <name type="scientific">Capra hircus</name>
    <name type="common">Goat</name>
    <dbReference type="NCBI Taxonomy" id="9925"/>
    <lineage>
        <taxon>Eukaryota</taxon>
        <taxon>Metazoa</taxon>
        <taxon>Chordata</taxon>
        <taxon>Craniata</taxon>
        <taxon>Vertebrata</taxon>
        <taxon>Euteleostomi</taxon>
        <taxon>Mammalia</taxon>
        <taxon>Eutheria</taxon>
        <taxon>Laurasiatheria</taxon>
        <taxon>Artiodactyla</taxon>
        <taxon>Ruminantia</taxon>
        <taxon>Pecora</taxon>
        <taxon>Bovidae</taxon>
        <taxon>Caprinae</taxon>
        <taxon>Capra</taxon>
    </lineage>
</organism>
<evidence type="ECO:0000256" key="2">
    <source>
        <dbReference type="ARBA" id="ARBA00006843"/>
    </source>
</evidence>
<evidence type="ECO:0000256" key="4">
    <source>
        <dbReference type="ARBA" id="ARBA00022989"/>
    </source>
</evidence>
<proteinExistence type="inferred from homology"/>
<reference evidence="6" key="2">
    <citation type="submission" date="2025-08" db="UniProtKB">
        <authorList>
            <consortium name="Ensembl"/>
        </authorList>
    </citation>
    <scope>IDENTIFICATION</scope>
</reference>
<evidence type="ECO:0000256" key="3">
    <source>
        <dbReference type="ARBA" id="ARBA00022692"/>
    </source>
</evidence>
<evidence type="ECO:0000313" key="6">
    <source>
        <dbReference type="Ensembl" id="ENSCHIP00010039182.1"/>
    </source>
</evidence>
<evidence type="ECO:0000256" key="5">
    <source>
        <dbReference type="ARBA" id="ARBA00023136"/>
    </source>
</evidence>
<dbReference type="GO" id="GO:0034341">
    <property type="term" value="P:response to type II interferon"/>
    <property type="evidence" value="ECO:0007669"/>
    <property type="project" value="TreeGrafter"/>
</dbReference>
<comment type="similarity">
    <text evidence="2">Belongs to the CD225/Dispanin family.</text>
</comment>
<reference evidence="6" key="1">
    <citation type="submission" date="2019-03" db="EMBL/GenBank/DDBJ databases">
        <title>Genome sequencing and reference-guided assembly of Black Bengal Goat (Capra hircus).</title>
        <authorList>
            <person name="Siddiki A.Z."/>
            <person name="Baten A."/>
            <person name="Billah M."/>
            <person name="Alam M.A.U."/>
            <person name="Shawrob K.S.M."/>
            <person name="Saha S."/>
            <person name="Chowdhury M."/>
            <person name="Rahman A.H."/>
            <person name="Stear M."/>
            <person name="Miah G."/>
            <person name="Das G.B."/>
            <person name="Hossain M.M."/>
            <person name="Kumkum M."/>
            <person name="Islam M.S."/>
            <person name="Mollah A.M."/>
            <person name="Ahsan A."/>
            <person name="Tusar F."/>
            <person name="Khan M.K.I."/>
        </authorList>
    </citation>
    <scope>NUCLEOTIDE SEQUENCE [LARGE SCALE GENOMIC DNA]</scope>
</reference>
<keyword evidence="5" id="KW-0472">Membrane</keyword>
<name>A0A8C2S734_CAPHI</name>
<dbReference type="InterPro" id="IPR007593">
    <property type="entry name" value="CD225/Dispanin_fam"/>
</dbReference>